<proteinExistence type="inferred from homology"/>
<dbReference type="GO" id="GO:0008610">
    <property type="term" value="P:lipid biosynthetic process"/>
    <property type="evidence" value="ECO:0007669"/>
    <property type="project" value="InterPro"/>
</dbReference>
<dbReference type="InterPro" id="IPR050723">
    <property type="entry name" value="CFA/CMAS"/>
</dbReference>
<dbReference type="PANTHER" id="PTHR43667">
    <property type="entry name" value="CYCLOPROPANE-FATTY-ACYL-PHOSPHOLIPID SYNTHASE"/>
    <property type="match status" value="1"/>
</dbReference>
<keyword evidence="3" id="KW-0808">Transferase</keyword>
<dbReference type="InterPro" id="IPR029063">
    <property type="entry name" value="SAM-dependent_MTases_sf"/>
</dbReference>
<dbReference type="OrthoDB" id="9782855at2"/>
<accession>A0A226WZT8</accession>
<dbReference type="GO" id="GO:0032259">
    <property type="term" value="P:methylation"/>
    <property type="evidence" value="ECO:0007669"/>
    <property type="project" value="UniProtKB-KW"/>
</dbReference>
<dbReference type="EMBL" id="MTHB01000131">
    <property type="protein sequence ID" value="OXC76270.1"/>
    <property type="molecule type" value="Genomic_DNA"/>
</dbReference>
<dbReference type="Gene3D" id="3.40.50.150">
    <property type="entry name" value="Vaccinia Virus protein VP39"/>
    <property type="match status" value="1"/>
</dbReference>
<keyword evidence="5" id="KW-0443">Lipid metabolism</keyword>
<gene>
    <name evidence="6" type="ORF">BSU04_22710</name>
</gene>
<name>A0A226WZT8_CABSO</name>
<evidence type="ECO:0000313" key="7">
    <source>
        <dbReference type="Proteomes" id="UP000214720"/>
    </source>
</evidence>
<evidence type="ECO:0000313" key="6">
    <source>
        <dbReference type="EMBL" id="OXC76270.1"/>
    </source>
</evidence>
<dbReference type="GO" id="GO:0008168">
    <property type="term" value="F:methyltransferase activity"/>
    <property type="evidence" value="ECO:0007669"/>
    <property type="project" value="UniProtKB-KW"/>
</dbReference>
<organism evidence="6 7">
    <name type="scientific">Caballeronia sordidicola</name>
    <name type="common">Burkholderia sordidicola</name>
    <dbReference type="NCBI Taxonomy" id="196367"/>
    <lineage>
        <taxon>Bacteria</taxon>
        <taxon>Pseudomonadati</taxon>
        <taxon>Pseudomonadota</taxon>
        <taxon>Betaproteobacteria</taxon>
        <taxon>Burkholderiales</taxon>
        <taxon>Burkholderiaceae</taxon>
        <taxon>Caballeronia</taxon>
    </lineage>
</organism>
<comment type="caution">
    <text evidence="6">The sequence shown here is derived from an EMBL/GenBank/DDBJ whole genome shotgun (WGS) entry which is preliminary data.</text>
</comment>
<keyword evidence="2" id="KW-0489">Methyltransferase</keyword>
<evidence type="ECO:0000256" key="4">
    <source>
        <dbReference type="ARBA" id="ARBA00022691"/>
    </source>
</evidence>
<dbReference type="RefSeq" id="WP_089162518.1">
    <property type="nucleotide sequence ID" value="NZ_MTHB01000131.1"/>
</dbReference>
<dbReference type="InterPro" id="IPR003333">
    <property type="entry name" value="CMAS"/>
</dbReference>
<dbReference type="PIRSF" id="PIRSF003085">
    <property type="entry name" value="CMAS"/>
    <property type="match status" value="1"/>
</dbReference>
<dbReference type="Pfam" id="PF02353">
    <property type="entry name" value="CMAS"/>
    <property type="match status" value="1"/>
</dbReference>
<comment type="similarity">
    <text evidence="1">Belongs to the CFA/CMAS family.</text>
</comment>
<evidence type="ECO:0000256" key="5">
    <source>
        <dbReference type="ARBA" id="ARBA00023098"/>
    </source>
</evidence>
<evidence type="ECO:0000256" key="1">
    <source>
        <dbReference type="ARBA" id="ARBA00010815"/>
    </source>
</evidence>
<dbReference type="CDD" id="cd02440">
    <property type="entry name" value="AdoMet_MTases"/>
    <property type="match status" value="1"/>
</dbReference>
<dbReference type="PANTHER" id="PTHR43667:SF1">
    <property type="entry name" value="CYCLOPROPANE-FATTY-ACYL-PHOSPHOLIPID SYNTHASE"/>
    <property type="match status" value="1"/>
</dbReference>
<reference evidence="7" key="1">
    <citation type="submission" date="2017-01" db="EMBL/GenBank/DDBJ databases">
        <title>Genome Analysis of Deinococcus marmoris KOPRI26562.</title>
        <authorList>
            <person name="Kim J.H."/>
            <person name="Oh H.-M."/>
        </authorList>
    </citation>
    <scope>NUCLEOTIDE SEQUENCE [LARGE SCALE GENOMIC DNA]</scope>
    <source>
        <strain evidence="7">PAMC 26633</strain>
    </source>
</reference>
<dbReference type="SUPFAM" id="SSF53335">
    <property type="entry name" value="S-adenosyl-L-methionine-dependent methyltransferases"/>
    <property type="match status" value="1"/>
</dbReference>
<dbReference type="AlphaFoldDB" id="A0A226WZT8"/>
<dbReference type="Proteomes" id="UP000214720">
    <property type="component" value="Unassembled WGS sequence"/>
</dbReference>
<protein>
    <submittedName>
        <fullName evidence="6">Cyclopropane-fatty-acyl-phospholipid synthase</fullName>
    </submittedName>
</protein>
<sequence>MSLSNRLIRRAEQRLAGLPLPCSVLLPSGQRLGAAQPRLAFIVRDMRALMHLAQGAIGRLAEDYVEWRLEIEGNMRDLMVTASALFGNDPTLEAGSWWPRFVQRTQRNIWERTHHSRLKDGAQIQQHYDVSDDFYALWLDPRRVYSCAYFANPTMTLAAAQEAKLNQICKKLRLHYGERFLDIGAGWGALLLWAAEHYGVDATGITLSSNQYEYVNRLIEQKGLQGRVRILLQDYRDIDESRPFEKVASVGMCEHVGRPNLSRYFRKIHRVLKPGGLVMNHCITAGGTGRSQLDGGMGDFIEKYIFPGGQLVHVGVVLDATTSGNLEPLDAECLRPHYAETLWRWADALESHLAEARRALGANAERIIRAYRLYLAGSAMGFEHGWTSLFQVLASRPDGVVEPREQASSRLRATQSGYPFNRADMCEHNRS</sequence>
<evidence type="ECO:0000256" key="3">
    <source>
        <dbReference type="ARBA" id="ARBA00022679"/>
    </source>
</evidence>
<keyword evidence="4" id="KW-0949">S-adenosyl-L-methionine</keyword>
<evidence type="ECO:0000256" key="2">
    <source>
        <dbReference type="ARBA" id="ARBA00022603"/>
    </source>
</evidence>